<feature type="transmembrane region" description="Helical" evidence="1">
    <location>
        <begin position="505"/>
        <end position="529"/>
    </location>
</feature>
<evidence type="ECO:0000313" key="3">
    <source>
        <dbReference type="Proteomes" id="UP000319731"/>
    </source>
</evidence>
<proteinExistence type="predicted"/>
<dbReference type="OrthoDB" id="70250at2759"/>
<keyword evidence="3" id="KW-1185">Reference proteome</keyword>
<dbReference type="GO" id="GO:0006506">
    <property type="term" value="P:GPI anchor biosynthetic process"/>
    <property type="evidence" value="ECO:0007669"/>
    <property type="project" value="InterPro"/>
</dbReference>
<name>A0A507C8M0_9FUNG</name>
<reference evidence="2 3" key="1">
    <citation type="journal article" date="2019" name="Sci. Rep.">
        <title>Comparative genomics of chytrid fungi reveal insights into the obligate biotrophic and pathogenic lifestyle of Synchytrium endobioticum.</title>
        <authorList>
            <person name="van de Vossenberg B.T.L.H."/>
            <person name="Warris S."/>
            <person name="Nguyen H.D.T."/>
            <person name="van Gent-Pelzer M.P.E."/>
            <person name="Joly D.L."/>
            <person name="van de Geest H.C."/>
            <person name="Bonants P.J.M."/>
            <person name="Smith D.S."/>
            <person name="Levesque C.A."/>
            <person name="van der Lee T.A.J."/>
        </authorList>
    </citation>
    <scope>NUCLEOTIDE SEQUENCE [LARGE SCALE GENOMIC DNA]</scope>
    <source>
        <strain evidence="2 3">JEL517</strain>
    </source>
</reference>
<feature type="transmembrane region" description="Helical" evidence="1">
    <location>
        <begin position="310"/>
        <end position="329"/>
    </location>
</feature>
<comment type="caution">
    <text evidence="2">The sequence shown here is derived from an EMBL/GenBank/DDBJ whole genome shotgun (WGS) entry which is preliminary data.</text>
</comment>
<dbReference type="GO" id="GO:0005783">
    <property type="term" value="C:endoplasmic reticulum"/>
    <property type="evidence" value="ECO:0007669"/>
    <property type="project" value="TreeGrafter"/>
</dbReference>
<feature type="transmembrane region" description="Helical" evidence="1">
    <location>
        <begin position="475"/>
        <end position="499"/>
    </location>
</feature>
<accession>A0A507C8M0</accession>
<evidence type="ECO:0000313" key="2">
    <source>
        <dbReference type="EMBL" id="TPX35678.1"/>
    </source>
</evidence>
<sequence>MSIATDYSNSNGLLFWPSSPRTRTPKNVDSGHLIGRIINERITCVSALAPFLDKDTATRDKLHKLYHVDIVGEWKLVAGVSETSMEQDGRDIHVGLNSSTCRIQLPQHMLHRVSVIYYQQPNSRALQYLSLQPLTLDPQIRQHASPASTRQRDLNRRSTRMFEDRQELFIDDHLDGVLAEINASLDVERHLVDMGLNEWYPYQRIVENLSKVGSWIGSRLHPLHMLLVYPISGLVLMVYMILEACTLLLNTRVLGMKSWRDVSVTGQQIDLRIRQLVYWPWQYLLWRRKDRESKLKPEGQAQYIGFYNTVWLVANDVIVGIGLGAFVIANADFLSETFIKCLQIYGIETIKSMVVWLMSWPGGLKLNSKLAKFLGELFLWLIDFWSGSLQPLEAYLPTYIRYAGLSGTLGASFIVSLAADLLNVTTLHLYLFYLVAAKLHSWQVSAIMSLFNLFRGQRQNPLRKRVDAAEYDLDQLLLGTILFTVLIFLFPTVAVYYMLFYISRMAVISLHGFCDIALAIINHFPLFAIMLRFKDPGRLPAGIRFRITSALDGLILENVPIGLNTIFYQYWHLLTLLQIRVFSWDIIRSSLLGLHIQRLPALQYPSPPRMTRSATFGDIHQFLASL</sequence>
<dbReference type="EMBL" id="QEAO01000007">
    <property type="protein sequence ID" value="TPX35678.1"/>
    <property type="molecule type" value="Genomic_DNA"/>
</dbReference>
<dbReference type="AlphaFoldDB" id="A0A507C8M0"/>
<dbReference type="GO" id="GO:0016020">
    <property type="term" value="C:membrane"/>
    <property type="evidence" value="ECO:0007669"/>
    <property type="project" value="InterPro"/>
</dbReference>
<dbReference type="RefSeq" id="XP_031026110.1">
    <property type="nucleotide sequence ID" value="XM_031167835.1"/>
</dbReference>
<keyword evidence="1" id="KW-1133">Transmembrane helix</keyword>
<feature type="transmembrane region" description="Helical" evidence="1">
    <location>
        <begin position="399"/>
        <end position="419"/>
    </location>
</feature>
<evidence type="ECO:0008006" key="4">
    <source>
        <dbReference type="Google" id="ProtNLM"/>
    </source>
</evidence>
<feature type="transmembrane region" description="Helical" evidence="1">
    <location>
        <begin position="226"/>
        <end position="249"/>
    </location>
</feature>
<protein>
    <recommendedName>
        <fullName evidence="4">Phosphatidylinositol N-acetylglucosaminyltransferase</fullName>
    </recommendedName>
</protein>
<feature type="transmembrane region" description="Helical" evidence="1">
    <location>
        <begin position="431"/>
        <end position="454"/>
    </location>
</feature>
<dbReference type="Proteomes" id="UP000319731">
    <property type="component" value="Unassembled WGS sequence"/>
</dbReference>
<keyword evidence="1" id="KW-0472">Membrane</keyword>
<evidence type="ECO:0000256" key="1">
    <source>
        <dbReference type="SAM" id="Phobius"/>
    </source>
</evidence>
<organism evidence="2 3">
    <name type="scientific">Synchytrium microbalum</name>
    <dbReference type="NCBI Taxonomy" id="1806994"/>
    <lineage>
        <taxon>Eukaryota</taxon>
        <taxon>Fungi</taxon>
        <taxon>Fungi incertae sedis</taxon>
        <taxon>Chytridiomycota</taxon>
        <taxon>Chytridiomycota incertae sedis</taxon>
        <taxon>Chytridiomycetes</taxon>
        <taxon>Synchytriales</taxon>
        <taxon>Synchytriaceae</taxon>
        <taxon>Synchytrium</taxon>
    </lineage>
</organism>
<dbReference type="PANTHER" id="PTHR21329:SF3">
    <property type="entry name" value="PHOSPHATIDYLINOSITOL N-ACETYLGLUCOSAMINYLTRANSFERASE SUBUNIT Q"/>
    <property type="match status" value="1"/>
</dbReference>
<dbReference type="GeneID" id="42003132"/>
<dbReference type="PANTHER" id="PTHR21329">
    <property type="entry name" value="PHOSPHATIDYLINOSITOL N-ACETYLGLUCOSAMINYLTRANSFERASE SUBUNIT Q-RELATED"/>
    <property type="match status" value="1"/>
</dbReference>
<dbReference type="Pfam" id="PF05024">
    <property type="entry name" value="Gpi1"/>
    <property type="match status" value="1"/>
</dbReference>
<dbReference type="STRING" id="1806994.A0A507C8M0"/>
<gene>
    <name evidence="2" type="ORF">SmJEL517_g01907</name>
</gene>
<keyword evidence="1" id="KW-0812">Transmembrane</keyword>
<dbReference type="InterPro" id="IPR007720">
    <property type="entry name" value="PigQ/GPI1"/>
</dbReference>